<dbReference type="InterPro" id="IPR006047">
    <property type="entry name" value="GH13_cat_dom"/>
</dbReference>
<evidence type="ECO:0000259" key="5">
    <source>
        <dbReference type="SMART" id="SM00642"/>
    </source>
</evidence>
<dbReference type="AlphaFoldDB" id="U1G1S9"/>
<dbReference type="FunFam" id="3.90.400.10:FF:000002">
    <property type="entry name" value="Sucrose isomerase"/>
    <property type="match status" value="1"/>
</dbReference>
<feature type="domain" description="Glycosyl hydrolase family 13 catalytic" evidence="5">
    <location>
        <begin position="16"/>
        <end position="429"/>
    </location>
</feature>
<dbReference type="GO" id="GO:0000025">
    <property type="term" value="P:maltose catabolic process"/>
    <property type="evidence" value="ECO:0007669"/>
    <property type="project" value="TreeGrafter"/>
</dbReference>
<dbReference type="Proteomes" id="UP000019373">
    <property type="component" value="Unassembled WGS sequence"/>
</dbReference>
<dbReference type="GO" id="GO:0004556">
    <property type="term" value="F:alpha-amylase activity"/>
    <property type="evidence" value="ECO:0007669"/>
    <property type="project" value="TreeGrafter"/>
</dbReference>
<evidence type="ECO:0000313" key="6">
    <source>
        <dbReference type="EMBL" id="ERF71202.1"/>
    </source>
</evidence>
<dbReference type="Gene3D" id="2.60.40.1180">
    <property type="entry name" value="Golgi alpha-mannosidase II"/>
    <property type="match status" value="1"/>
</dbReference>
<dbReference type="RefSeq" id="XP_007803136.1">
    <property type="nucleotide sequence ID" value="XM_007804945.1"/>
</dbReference>
<dbReference type="Gene3D" id="3.90.400.10">
    <property type="entry name" value="Oligo-1,6-glucosidase, Domain 2"/>
    <property type="match status" value="1"/>
</dbReference>
<evidence type="ECO:0000313" key="7">
    <source>
        <dbReference type="Proteomes" id="UP000019373"/>
    </source>
</evidence>
<comment type="similarity">
    <text evidence="1">Belongs to the glycosyl hydrolase 13 family.</text>
</comment>
<evidence type="ECO:0000256" key="4">
    <source>
        <dbReference type="ARBA" id="ARBA00026248"/>
    </source>
</evidence>
<dbReference type="SUPFAM" id="SSF51445">
    <property type="entry name" value="(Trans)glycosidases"/>
    <property type="match status" value="1"/>
</dbReference>
<keyword evidence="3" id="KW-0326">Glycosidase</keyword>
<dbReference type="CDD" id="cd11333">
    <property type="entry name" value="AmyAc_SI_OligoGlu_DGase"/>
    <property type="match status" value="1"/>
</dbReference>
<name>U1G1S9_ENDPU</name>
<dbReference type="Pfam" id="PF00128">
    <property type="entry name" value="Alpha-amylase"/>
    <property type="match status" value="1"/>
</dbReference>
<dbReference type="SMART" id="SM00642">
    <property type="entry name" value="Aamy"/>
    <property type="match status" value="1"/>
</dbReference>
<accession>U1G1S9</accession>
<sequence length="581" mass="67302">MSSSNLPWWKTATFYQVYPASYKDSNGDGYGDIPGMVTTLDYLKELGVDAVWLSPMFDSPQVDMGYDISDYTTVYPKFGTVADMDKLIEEMHSRNMKLILDLVINHTSDQHIWFKESRSSRNNEKASWYIWRKPTYVNGERRPPNNWRSIFGGSAWEYEPAREEYYLHLFCPEQPDLNWENPVARQAIYKDAIEFWLERGVDGFRVDAVNMYSKDPKYPDAVIQDAGAEFQRAEKHYVNGPGMHRWLKEMRKESINKYGEVMLVGELPHTDSREVILRYISAAEQELSIVFDFAAVDLGKRATAKHQWFKPSLPDFKQTFVKAQDLLVDTDAWTTVFLENHDQQRSINRFTTDDPRYRVKAGKILAMLLATLSGTLFLYQGQEIGMVNVPETWGPEEYKDIKSINYWNEMNRKYPNDEKMLGKALRALRNGGRDNARIAMQWNASKHAGFTSGTPWMRAHDNYPEVNVEAAQRDPDSIYHFWQNVLKLRKEHSDVFIEGGYEMYDLDNPDTFTFTKTVNGEPRALVVLNFSYKEQKDPVPQSLKNTKLDLLITNGEGRSRSLGAWEGAVYTISSEHLRSKE</sequence>
<dbReference type="FunFam" id="3.20.20.80:FF:000064">
    <property type="entry name" value="Oligo-1,6-glucosidase"/>
    <property type="match status" value="1"/>
</dbReference>
<dbReference type="GO" id="GO:0004574">
    <property type="term" value="F:oligo-1,6-glucosidase activity"/>
    <property type="evidence" value="ECO:0007669"/>
    <property type="project" value="TreeGrafter"/>
</dbReference>
<evidence type="ECO:0000256" key="3">
    <source>
        <dbReference type="ARBA" id="ARBA00023295"/>
    </source>
</evidence>
<dbReference type="HOGENOM" id="CLU_006462_1_1_1"/>
<dbReference type="GeneID" id="19242764"/>
<dbReference type="FunFam" id="3.20.20.80:FF:000087">
    <property type="entry name" value="Oligo-1,6-glucosidase IMA1"/>
    <property type="match status" value="1"/>
</dbReference>
<dbReference type="EMBL" id="KE721231">
    <property type="protein sequence ID" value="ERF71202.1"/>
    <property type="molecule type" value="Genomic_DNA"/>
</dbReference>
<keyword evidence="4" id="KW-0462">Maltose metabolism</keyword>
<proteinExistence type="inferred from homology"/>
<dbReference type="InterPro" id="IPR045857">
    <property type="entry name" value="O16G_dom_2"/>
</dbReference>
<dbReference type="OrthoDB" id="1740265at2759"/>
<organism evidence="6 7">
    <name type="scientific">Endocarpon pusillum (strain Z07020 / HMAS-L-300199)</name>
    <name type="common">Lichen-forming fungus</name>
    <dbReference type="NCBI Taxonomy" id="1263415"/>
    <lineage>
        <taxon>Eukaryota</taxon>
        <taxon>Fungi</taxon>
        <taxon>Dikarya</taxon>
        <taxon>Ascomycota</taxon>
        <taxon>Pezizomycotina</taxon>
        <taxon>Eurotiomycetes</taxon>
        <taxon>Chaetothyriomycetidae</taxon>
        <taxon>Verrucariales</taxon>
        <taxon>Verrucariaceae</taxon>
        <taxon>Endocarpon</taxon>
    </lineage>
</organism>
<dbReference type="eggNOG" id="KOG0471">
    <property type="taxonomic scope" value="Eukaryota"/>
</dbReference>
<dbReference type="PANTHER" id="PTHR10357:SF179">
    <property type="entry name" value="NEUTRAL AND BASIC AMINO ACID TRANSPORT PROTEIN RBAT"/>
    <property type="match status" value="1"/>
</dbReference>
<dbReference type="GO" id="GO:0005987">
    <property type="term" value="P:sucrose catabolic process"/>
    <property type="evidence" value="ECO:0007669"/>
    <property type="project" value="TreeGrafter"/>
</dbReference>
<gene>
    <name evidence="6" type="ORF">EPUS_07885</name>
</gene>
<dbReference type="InterPro" id="IPR013780">
    <property type="entry name" value="Glyco_hydro_b"/>
</dbReference>
<dbReference type="GO" id="GO:0004575">
    <property type="term" value="F:sucrose alpha-glucosidase activity"/>
    <property type="evidence" value="ECO:0007669"/>
    <property type="project" value="TreeGrafter"/>
</dbReference>
<evidence type="ECO:0000256" key="1">
    <source>
        <dbReference type="ARBA" id="ARBA00008061"/>
    </source>
</evidence>
<dbReference type="OMA" id="PNGEKWA"/>
<dbReference type="GO" id="GO:0033934">
    <property type="term" value="F:glucan 1,4-alpha-maltotriohydrolase activity"/>
    <property type="evidence" value="ECO:0007669"/>
    <property type="project" value="TreeGrafter"/>
</dbReference>
<dbReference type="InterPro" id="IPR017853">
    <property type="entry name" value="GH"/>
</dbReference>
<keyword evidence="7" id="KW-1185">Reference proteome</keyword>
<reference evidence="7" key="1">
    <citation type="journal article" date="2014" name="BMC Genomics">
        <title>Genome characteristics reveal the impact of lichenization on lichen-forming fungus Endocarpon pusillum Hedwig (Verrucariales, Ascomycota).</title>
        <authorList>
            <person name="Wang Y.-Y."/>
            <person name="Liu B."/>
            <person name="Zhang X.-Y."/>
            <person name="Zhou Q.-M."/>
            <person name="Zhang T."/>
            <person name="Li H."/>
            <person name="Yu Y.-F."/>
            <person name="Zhang X.-L."/>
            <person name="Hao X.-Y."/>
            <person name="Wang M."/>
            <person name="Wang L."/>
            <person name="Wei J.-C."/>
        </authorList>
    </citation>
    <scope>NUCLEOTIDE SEQUENCE [LARGE SCALE GENOMIC DNA]</scope>
    <source>
        <strain evidence="7">Z07020 / HMAS-L-300199</strain>
    </source>
</reference>
<dbReference type="PANTHER" id="PTHR10357">
    <property type="entry name" value="ALPHA-AMYLASE FAMILY MEMBER"/>
    <property type="match status" value="1"/>
</dbReference>
<dbReference type="SUPFAM" id="SSF51011">
    <property type="entry name" value="Glycosyl hydrolase domain"/>
    <property type="match status" value="1"/>
</dbReference>
<protein>
    <recommendedName>
        <fullName evidence="5">Glycosyl hydrolase family 13 catalytic domain-containing protein</fullName>
    </recommendedName>
</protein>
<keyword evidence="2" id="KW-0378">Hydrolase</keyword>
<evidence type="ECO:0000256" key="2">
    <source>
        <dbReference type="ARBA" id="ARBA00022801"/>
    </source>
</evidence>
<dbReference type="Gene3D" id="3.20.20.80">
    <property type="entry name" value="Glycosidases"/>
    <property type="match status" value="1"/>
</dbReference>